<dbReference type="AlphaFoldDB" id="I7M328"/>
<organism evidence="3 4">
    <name type="scientific">Tetrahymena thermophila (strain SB210)</name>
    <dbReference type="NCBI Taxonomy" id="312017"/>
    <lineage>
        <taxon>Eukaryota</taxon>
        <taxon>Sar</taxon>
        <taxon>Alveolata</taxon>
        <taxon>Ciliophora</taxon>
        <taxon>Intramacronucleata</taxon>
        <taxon>Oligohymenophorea</taxon>
        <taxon>Hymenostomatida</taxon>
        <taxon>Tetrahymenina</taxon>
        <taxon>Tetrahymenidae</taxon>
        <taxon>Tetrahymena</taxon>
    </lineage>
</organism>
<dbReference type="GO" id="GO:0035091">
    <property type="term" value="F:phosphatidylinositol binding"/>
    <property type="evidence" value="ECO:0007669"/>
    <property type="project" value="InterPro"/>
</dbReference>
<evidence type="ECO:0000313" key="4">
    <source>
        <dbReference type="Proteomes" id="UP000009168"/>
    </source>
</evidence>
<dbReference type="Pfam" id="PF00787">
    <property type="entry name" value="PX"/>
    <property type="match status" value="1"/>
</dbReference>
<dbReference type="InterPro" id="IPR036871">
    <property type="entry name" value="PX_dom_sf"/>
</dbReference>
<dbReference type="InterPro" id="IPR001683">
    <property type="entry name" value="PX_dom"/>
</dbReference>
<dbReference type="Gene3D" id="3.30.1520.10">
    <property type="entry name" value="Phox-like domain"/>
    <property type="match status" value="1"/>
</dbReference>
<dbReference type="PANTHER" id="PTHR10555:SF170">
    <property type="entry name" value="FI18122P1"/>
    <property type="match status" value="1"/>
</dbReference>
<dbReference type="InParanoid" id="I7M328"/>
<dbReference type="eggNOG" id="KOG2273">
    <property type="taxonomic scope" value="Eukaryota"/>
</dbReference>
<evidence type="ECO:0000256" key="1">
    <source>
        <dbReference type="SAM" id="Coils"/>
    </source>
</evidence>
<name>I7M328_TETTS</name>
<dbReference type="GO" id="GO:0005768">
    <property type="term" value="C:endosome"/>
    <property type="evidence" value="ECO:0007669"/>
    <property type="project" value="TreeGrafter"/>
</dbReference>
<dbReference type="SMART" id="SM00312">
    <property type="entry name" value="PX"/>
    <property type="match status" value="1"/>
</dbReference>
<feature type="domain" description="PX" evidence="2">
    <location>
        <begin position="25"/>
        <end position="137"/>
    </location>
</feature>
<evidence type="ECO:0000259" key="2">
    <source>
        <dbReference type="PROSITE" id="PS50195"/>
    </source>
</evidence>
<dbReference type="KEGG" id="tet:TTHERM_00502220"/>
<keyword evidence="1" id="KW-0175">Coiled coil</keyword>
<dbReference type="GeneID" id="7825624"/>
<dbReference type="Proteomes" id="UP000009168">
    <property type="component" value="Unassembled WGS sequence"/>
</dbReference>
<proteinExistence type="predicted"/>
<sequence length="411" mass="48255">MENIEDNQPRQLFSDKQGNIEQDNFQITVHVVDPIVKKEGVSQHVVYTVKGEDKLGTFEVIRRFSDFDGLRTYLQKRWPSCYIPPIPDKKSVGNMDQKFIEDRRNLLEAFVVKITELKHLWYSEEFQLFIRGTQSDVEKSLSKLPAQNNQELIQKYSNAFMYLSGKEINPSIEGKIDSFTQYLKKIGSLLTNYKEFAKNTLELREKDNKQYELFISYLLPEYEKNCFTEYIGAANDGKLIFAQNTDQKLSQLISQVKEFVSKDELNSLYQLIRQECKEIKAFTECMDSRKAFKESKENLHKKHRELKSEESKIISGKTSFKNVFSKKSKEENAQEIKQQIENTEAEISRASEIYDIMTVVLGYVEIDRFKAEKEALYFTTVKKLAKYELEFSKLRTEFWSYILENHNLSSI</sequence>
<dbReference type="PANTHER" id="PTHR10555">
    <property type="entry name" value="SORTING NEXIN"/>
    <property type="match status" value="1"/>
</dbReference>
<dbReference type="OMA" id="KYLWYSE"/>
<reference evidence="4" key="1">
    <citation type="journal article" date="2006" name="PLoS Biol.">
        <title>Macronuclear genome sequence of the ciliate Tetrahymena thermophila, a model eukaryote.</title>
        <authorList>
            <person name="Eisen J.A."/>
            <person name="Coyne R.S."/>
            <person name="Wu M."/>
            <person name="Wu D."/>
            <person name="Thiagarajan M."/>
            <person name="Wortman J.R."/>
            <person name="Badger J.H."/>
            <person name="Ren Q."/>
            <person name="Amedeo P."/>
            <person name="Jones K.M."/>
            <person name="Tallon L.J."/>
            <person name="Delcher A.L."/>
            <person name="Salzberg S.L."/>
            <person name="Silva J.C."/>
            <person name="Haas B.J."/>
            <person name="Majoros W.H."/>
            <person name="Farzad M."/>
            <person name="Carlton J.M."/>
            <person name="Smith R.K. Jr."/>
            <person name="Garg J."/>
            <person name="Pearlman R.E."/>
            <person name="Karrer K.M."/>
            <person name="Sun L."/>
            <person name="Manning G."/>
            <person name="Elde N.C."/>
            <person name="Turkewitz A.P."/>
            <person name="Asai D.J."/>
            <person name="Wilkes D.E."/>
            <person name="Wang Y."/>
            <person name="Cai H."/>
            <person name="Collins K."/>
            <person name="Stewart B.A."/>
            <person name="Lee S.R."/>
            <person name="Wilamowska K."/>
            <person name="Weinberg Z."/>
            <person name="Ruzzo W.L."/>
            <person name="Wloga D."/>
            <person name="Gaertig J."/>
            <person name="Frankel J."/>
            <person name="Tsao C.-C."/>
            <person name="Gorovsky M.A."/>
            <person name="Keeling P.J."/>
            <person name="Waller R.F."/>
            <person name="Patron N.J."/>
            <person name="Cherry J.M."/>
            <person name="Stover N.A."/>
            <person name="Krieger C.J."/>
            <person name="del Toro C."/>
            <person name="Ryder H.F."/>
            <person name="Williamson S.C."/>
            <person name="Barbeau R.A."/>
            <person name="Hamilton E.P."/>
            <person name="Orias E."/>
        </authorList>
    </citation>
    <scope>NUCLEOTIDE SEQUENCE [LARGE SCALE GENOMIC DNA]</scope>
    <source>
        <strain evidence="4">SB210</strain>
    </source>
</reference>
<keyword evidence="4" id="KW-1185">Reference proteome</keyword>
<dbReference type="SUPFAM" id="SSF64268">
    <property type="entry name" value="PX domain"/>
    <property type="match status" value="1"/>
</dbReference>
<accession>I7M328</accession>
<dbReference type="OrthoDB" id="437742at2759"/>
<dbReference type="STRING" id="312017.I7M328"/>
<dbReference type="EMBL" id="GG662548">
    <property type="protein sequence ID" value="EAS02031.1"/>
    <property type="molecule type" value="Genomic_DNA"/>
</dbReference>
<protein>
    <submittedName>
        <fullName evidence="3">PX-SNX8-Mvp1p-like protein</fullName>
    </submittedName>
</protein>
<feature type="coiled-coil region" evidence="1">
    <location>
        <begin position="289"/>
        <end position="353"/>
    </location>
</feature>
<evidence type="ECO:0000313" key="3">
    <source>
        <dbReference type="EMBL" id="EAS02031.1"/>
    </source>
</evidence>
<gene>
    <name evidence="3" type="ORF">TTHERM_00502220</name>
</gene>
<dbReference type="HOGENOM" id="CLU_040489_1_0_1"/>
<dbReference type="RefSeq" id="XP_001022276.1">
    <property type="nucleotide sequence ID" value="XM_001022276.3"/>
</dbReference>
<dbReference type="PROSITE" id="PS50195">
    <property type="entry name" value="PX"/>
    <property type="match status" value="1"/>
</dbReference>